<dbReference type="Proteomes" id="UP000007102">
    <property type="component" value="Chromosome"/>
</dbReference>
<name>F0S2B3_DESTD</name>
<dbReference type="RefSeq" id="WP_013639075.1">
    <property type="nucleotide sequence ID" value="NC_015185.1"/>
</dbReference>
<dbReference type="InterPro" id="IPR027417">
    <property type="entry name" value="P-loop_NTPase"/>
</dbReference>
<gene>
    <name evidence="1" type="ordered locus">Dester_1501</name>
</gene>
<dbReference type="OrthoDB" id="4319884at2"/>
<dbReference type="InterPro" id="IPR052705">
    <property type="entry name" value="Gliding_Motility_GTPase"/>
</dbReference>
<dbReference type="PANTHER" id="PTHR42708:SF1">
    <property type="entry name" value="GLIDING MOTILITY PROTEIN MGLA"/>
    <property type="match status" value="1"/>
</dbReference>
<dbReference type="STRING" id="868864.Dester_1501"/>
<dbReference type="eggNOG" id="COG2229">
    <property type="taxonomic scope" value="Bacteria"/>
</dbReference>
<dbReference type="KEGG" id="dte:Dester_1501"/>
<dbReference type="SUPFAM" id="SSF52540">
    <property type="entry name" value="P-loop containing nucleoside triphosphate hydrolases"/>
    <property type="match status" value="1"/>
</dbReference>
<dbReference type="InParanoid" id="F0S2B3"/>
<organism evidence="1 2">
    <name type="scientific">Desulfurobacterium thermolithotrophum (strain DSM 11699 / BSA)</name>
    <dbReference type="NCBI Taxonomy" id="868864"/>
    <lineage>
        <taxon>Bacteria</taxon>
        <taxon>Pseudomonadati</taxon>
        <taxon>Aquificota</taxon>
        <taxon>Aquificia</taxon>
        <taxon>Desulfurobacteriales</taxon>
        <taxon>Desulfurobacteriaceae</taxon>
        <taxon>Desulfurobacterium</taxon>
    </lineage>
</organism>
<dbReference type="HOGENOM" id="CLU_077970_2_0_0"/>
<sequence>MKKKVIVCGPYNAGKTTFIKNINPQEFIGTEEREFDVENLIEKETTTTVGIEMNFSKKETHQFLFFGLPGQEKFDFIWEIIGENFDGILFLHPAYEDVRKLKFYVDFFSKTNSFSKAFKMILITHCDEAKINNFKTFKQFGFPVKTIDPRKKEEVSEIINFITKIFNGDLYVKNL</sequence>
<keyword evidence="2" id="KW-1185">Reference proteome</keyword>
<evidence type="ECO:0000313" key="2">
    <source>
        <dbReference type="Proteomes" id="UP000007102"/>
    </source>
</evidence>
<dbReference type="Gene3D" id="3.40.50.300">
    <property type="entry name" value="P-loop containing nucleotide triphosphate hydrolases"/>
    <property type="match status" value="1"/>
</dbReference>
<dbReference type="PANTHER" id="PTHR42708">
    <property type="entry name" value="ATP/GTP-BINDING PROTEIN-RELATED"/>
    <property type="match status" value="1"/>
</dbReference>
<reference evidence="2" key="2">
    <citation type="submission" date="2011-02" db="EMBL/GenBank/DDBJ databases">
        <title>The complete genome of Desulfurobacterium thermolithotrophum DSM 11699.</title>
        <authorList>
            <consortium name="US DOE Joint Genome Institute (JGI-PGF)"/>
            <person name="Lucas S."/>
            <person name="Copeland A."/>
            <person name="Lapidus A."/>
            <person name="Bruce D."/>
            <person name="Goodwin L."/>
            <person name="Pitluck S."/>
            <person name="Kyrpides N."/>
            <person name="Mavromatis K."/>
            <person name="Pagani I."/>
            <person name="Ivanova N."/>
            <person name="Mikhailova N."/>
            <person name="Daligault H."/>
            <person name="Detter J.C."/>
            <person name="Tapia R."/>
            <person name="Han C."/>
            <person name="Land M."/>
            <person name="Hauser L."/>
            <person name="Markowitz V."/>
            <person name="Cheng J.-F."/>
            <person name="Hugenholtz P."/>
            <person name="Woyke T."/>
            <person name="Wu D."/>
            <person name="Spring S."/>
            <person name="Brambilla E."/>
            <person name="Klenk H.-P."/>
            <person name="Eisen J.A."/>
        </authorList>
    </citation>
    <scope>NUCLEOTIDE SEQUENCE [LARGE SCALE GENOMIC DNA]</scope>
    <source>
        <strain evidence="2">DSM 11699 / BSA</strain>
    </source>
</reference>
<dbReference type="AlphaFoldDB" id="F0S2B3"/>
<evidence type="ECO:0000313" key="1">
    <source>
        <dbReference type="EMBL" id="ADY74128.1"/>
    </source>
</evidence>
<reference evidence="1 2" key="1">
    <citation type="journal article" date="2011" name="Stand. Genomic Sci.">
        <title>Complete genome sequence of the thermophilic sulfur-reducer Desulfurobacterium thermolithotrophum type strain (BSA(T)) from a deep-sea hydrothermal vent.</title>
        <authorList>
            <person name="Goker M."/>
            <person name="Daligault H."/>
            <person name="Mwirichia R."/>
            <person name="Lapidus A."/>
            <person name="Lucas S."/>
            <person name="Deshpande S."/>
            <person name="Pagani I."/>
            <person name="Tapia R."/>
            <person name="Cheng J.F."/>
            <person name="Goodwin L."/>
            <person name="Pitluck S."/>
            <person name="Liolios K."/>
            <person name="Ivanova N."/>
            <person name="Mavromatis K."/>
            <person name="Mikhailova N."/>
            <person name="Pati A."/>
            <person name="Chen A."/>
            <person name="Palaniappan K."/>
            <person name="Han C."/>
            <person name="Land M."/>
            <person name="Hauser L."/>
            <person name="Pan C."/>
            <person name="Brambilla E.M."/>
            <person name="Rohde M."/>
            <person name="Spring S."/>
            <person name="Sikorski J."/>
            <person name="Wirth R."/>
            <person name="Detter J.C."/>
            <person name="Woyke T."/>
            <person name="Bristow J."/>
            <person name="Eisen J.A."/>
            <person name="Markowitz V."/>
            <person name="Hugenholtz P."/>
            <person name="Kyrpides N.C."/>
            <person name="Klenk H.P."/>
        </authorList>
    </citation>
    <scope>NUCLEOTIDE SEQUENCE [LARGE SCALE GENOMIC DNA]</scope>
    <source>
        <strain evidence="2">DSM 11699 / BSA</strain>
    </source>
</reference>
<dbReference type="EMBL" id="CP002543">
    <property type="protein sequence ID" value="ADY74128.1"/>
    <property type="molecule type" value="Genomic_DNA"/>
</dbReference>
<accession>F0S2B3</accession>
<proteinExistence type="predicted"/>
<protein>
    <submittedName>
        <fullName evidence="1">Miro domain protein</fullName>
    </submittedName>
</protein>